<evidence type="ECO:0000256" key="9">
    <source>
        <dbReference type="SAM" id="MobiDB-lite"/>
    </source>
</evidence>
<dbReference type="Pfam" id="PF13831">
    <property type="entry name" value="PHD_2"/>
    <property type="match status" value="1"/>
</dbReference>
<dbReference type="GO" id="GO:0006357">
    <property type="term" value="P:regulation of transcription by RNA polymerase II"/>
    <property type="evidence" value="ECO:0007669"/>
    <property type="project" value="TreeGrafter"/>
</dbReference>
<dbReference type="InterPro" id="IPR003616">
    <property type="entry name" value="Post-SET_dom"/>
</dbReference>
<dbReference type="GO" id="GO:0008168">
    <property type="term" value="F:methyltransferase activity"/>
    <property type="evidence" value="ECO:0007669"/>
    <property type="project" value="UniProtKB-KW"/>
</dbReference>
<evidence type="ECO:0000256" key="5">
    <source>
        <dbReference type="ARBA" id="ARBA00022771"/>
    </source>
</evidence>
<dbReference type="InterPro" id="IPR019786">
    <property type="entry name" value="Zinc_finger_PHD-type_CS"/>
</dbReference>
<feature type="domain" description="Post-SET" evidence="12">
    <location>
        <begin position="475"/>
        <end position="491"/>
    </location>
</feature>
<dbReference type="OrthoDB" id="496514at2759"/>
<evidence type="ECO:0000256" key="8">
    <source>
        <dbReference type="PROSITE-ProRule" id="PRU00146"/>
    </source>
</evidence>
<evidence type="ECO:0000256" key="6">
    <source>
        <dbReference type="ARBA" id="ARBA00022833"/>
    </source>
</evidence>
<evidence type="ECO:0000313" key="15">
    <source>
        <dbReference type="Proteomes" id="UP000001876"/>
    </source>
</evidence>
<evidence type="ECO:0000256" key="2">
    <source>
        <dbReference type="ARBA" id="ARBA00022679"/>
    </source>
</evidence>
<accession>C1N3U5</accession>
<feature type="domain" description="SET" evidence="11">
    <location>
        <begin position="353"/>
        <end position="469"/>
    </location>
</feature>
<dbReference type="SMART" id="SM00317">
    <property type="entry name" value="SET"/>
    <property type="match status" value="1"/>
</dbReference>
<dbReference type="OMA" id="PCGDKHA"/>
<feature type="compositionally biased region" description="Gly residues" evidence="9">
    <location>
        <begin position="27"/>
        <end position="37"/>
    </location>
</feature>
<dbReference type="PROSITE" id="PS50868">
    <property type="entry name" value="POST_SET"/>
    <property type="match status" value="1"/>
</dbReference>
<keyword evidence="3" id="KW-0949">S-adenosyl-L-methionine</keyword>
<dbReference type="Gene3D" id="3.30.40.10">
    <property type="entry name" value="Zinc/RING finger domain, C3HC4 (zinc finger)"/>
    <property type="match status" value="2"/>
</dbReference>
<dbReference type="InterPro" id="IPR050701">
    <property type="entry name" value="Histone_Mod_Regulator"/>
</dbReference>
<evidence type="ECO:0000256" key="4">
    <source>
        <dbReference type="ARBA" id="ARBA00022723"/>
    </source>
</evidence>
<dbReference type="InterPro" id="IPR011011">
    <property type="entry name" value="Znf_FYVE_PHD"/>
</dbReference>
<dbReference type="RefSeq" id="XP_003062434.1">
    <property type="nucleotide sequence ID" value="XM_003062388.1"/>
</dbReference>
<feature type="compositionally biased region" description="Basic residues" evidence="9">
    <location>
        <begin position="257"/>
        <end position="288"/>
    </location>
</feature>
<evidence type="ECO:0000256" key="7">
    <source>
        <dbReference type="ARBA" id="ARBA00022853"/>
    </source>
</evidence>
<dbReference type="SUPFAM" id="SSF82199">
    <property type="entry name" value="SET domain"/>
    <property type="match status" value="1"/>
</dbReference>
<evidence type="ECO:0000259" key="11">
    <source>
        <dbReference type="PROSITE" id="PS50280"/>
    </source>
</evidence>
<keyword evidence="1" id="KW-0489">Methyltransferase</keyword>
<organism evidence="15">
    <name type="scientific">Micromonas pusilla (strain CCMP1545)</name>
    <name type="common">Picoplanktonic green alga</name>
    <dbReference type="NCBI Taxonomy" id="564608"/>
    <lineage>
        <taxon>Eukaryota</taxon>
        <taxon>Viridiplantae</taxon>
        <taxon>Chlorophyta</taxon>
        <taxon>Mamiellophyceae</taxon>
        <taxon>Mamiellales</taxon>
        <taxon>Mamiellaceae</taxon>
        <taxon>Micromonas</taxon>
    </lineage>
</organism>
<dbReference type="AlphaFoldDB" id="C1N3U5"/>
<keyword evidence="7" id="KW-0156">Chromatin regulator</keyword>
<keyword evidence="4" id="KW-0479">Metal-binding</keyword>
<dbReference type="SMART" id="SM00249">
    <property type="entry name" value="PHD"/>
    <property type="match status" value="2"/>
</dbReference>
<feature type="domain" description="PHD-type" evidence="13">
    <location>
        <begin position="125"/>
        <end position="245"/>
    </location>
</feature>
<dbReference type="EMBL" id="GG663746">
    <property type="protein sequence ID" value="EEH53253.1"/>
    <property type="molecule type" value="Genomic_DNA"/>
</dbReference>
<dbReference type="PANTHER" id="PTHR13793">
    <property type="entry name" value="PHD FINGER PROTEINS"/>
    <property type="match status" value="1"/>
</dbReference>
<feature type="region of interest" description="Disordered" evidence="9">
    <location>
        <begin position="1"/>
        <end position="46"/>
    </location>
</feature>
<dbReference type="PROSITE" id="PS01359">
    <property type="entry name" value="ZF_PHD_1"/>
    <property type="match status" value="1"/>
</dbReference>
<name>C1N3U5_MICPC</name>
<feature type="domain" description="PHD-type" evidence="10">
    <location>
        <begin position="66"/>
        <end position="118"/>
    </location>
</feature>
<dbReference type="GO" id="GO:0006325">
    <property type="term" value="P:chromatin organization"/>
    <property type="evidence" value="ECO:0007669"/>
    <property type="project" value="UniProtKB-KW"/>
</dbReference>
<proteinExistence type="predicted"/>
<dbReference type="InterPro" id="IPR034732">
    <property type="entry name" value="EPHD"/>
</dbReference>
<sequence length="491" mass="54888">MPIGRWLDGGVRRSRAAAGGDEDRGGGRGGGRGGSGRGRGRPRSESYISEDRKRLGYEIIRVQWSVDRCAVCDDDRDFDFDQLVTCEGCAISVHQSCYGIPEIPDDAVGWLCAACEHTGGVVSETPLCCLCPVEGGALKPTTKPGRWCHSACCQWIPETTVLDVDTMQPIDQIDTIQRERWELLCTVCKQRHGAKIQCDHPGCYLAYHPLCARASGLFMEARLGEDDGEDEDSPLMMVSYCHRHCLVDTERAAFARGRSRQKRPWRSPAGRRRRRRKRRTRRRKRPKTTRPPPRSGKRAFVELIPYVAENAARLAAKTSGAVAVAAMEIAAAIVDEGKGVRERMEEAHDFLHERFTFGKSNIHGWGLIAKKPVKAGSMVIEFRGEIVKPHVADLREKAYDDANIDCYLLKADEKTVIDTTMRGNIARFTNHSCNPNMYTKIVSVDGSNHIIFFARVDVQPGEEMTYDYRFDAESGKVPCYCGAHNCRGFLC</sequence>
<dbReference type="eggNOG" id="KOG1080">
    <property type="taxonomic scope" value="Eukaryota"/>
</dbReference>
<dbReference type="GO" id="GO:0008270">
    <property type="term" value="F:zinc ion binding"/>
    <property type="evidence" value="ECO:0007669"/>
    <property type="project" value="UniProtKB-KW"/>
</dbReference>
<evidence type="ECO:0000259" key="13">
    <source>
        <dbReference type="PROSITE" id="PS51805"/>
    </source>
</evidence>
<protein>
    <submittedName>
        <fullName evidence="14">Set domain protein</fullName>
    </submittedName>
</protein>
<dbReference type="InterPro" id="IPR001214">
    <property type="entry name" value="SET_dom"/>
</dbReference>
<dbReference type="PROSITE" id="PS50016">
    <property type="entry name" value="ZF_PHD_2"/>
    <property type="match status" value="1"/>
</dbReference>
<dbReference type="Pfam" id="PF00856">
    <property type="entry name" value="SET"/>
    <property type="match status" value="1"/>
</dbReference>
<keyword evidence="15" id="KW-1185">Reference proteome</keyword>
<dbReference type="PROSITE" id="PS51805">
    <property type="entry name" value="EPHD"/>
    <property type="match status" value="1"/>
</dbReference>
<keyword evidence="5 8" id="KW-0863">Zinc-finger</keyword>
<dbReference type="Pfam" id="PF13832">
    <property type="entry name" value="zf-HC5HC2H_2"/>
    <property type="match status" value="1"/>
</dbReference>
<dbReference type="CDD" id="cd10518">
    <property type="entry name" value="SET_SETD1-like"/>
    <property type="match status" value="1"/>
</dbReference>
<dbReference type="InterPro" id="IPR046341">
    <property type="entry name" value="SET_dom_sf"/>
</dbReference>
<dbReference type="Proteomes" id="UP000001876">
    <property type="component" value="Unassembled WGS sequence"/>
</dbReference>
<evidence type="ECO:0000313" key="14">
    <source>
        <dbReference type="EMBL" id="EEH53253.1"/>
    </source>
</evidence>
<dbReference type="Gene3D" id="2.170.270.10">
    <property type="entry name" value="SET domain"/>
    <property type="match status" value="1"/>
</dbReference>
<dbReference type="InterPro" id="IPR019787">
    <property type="entry name" value="Znf_PHD-finger"/>
</dbReference>
<evidence type="ECO:0000259" key="10">
    <source>
        <dbReference type="PROSITE" id="PS50016"/>
    </source>
</evidence>
<dbReference type="InterPro" id="IPR001965">
    <property type="entry name" value="Znf_PHD"/>
</dbReference>
<evidence type="ECO:0000256" key="1">
    <source>
        <dbReference type="ARBA" id="ARBA00022603"/>
    </source>
</evidence>
<dbReference type="PROSITE" id="PS50280">
    <property type="entry name" value="SET"/>
    <property type="match status" value="1"/>
</dbReference>
<keyword evidence="6" id="KW-0862">Zinc</keyword>
<gene>
    <name evidence="14" type="ORF">MICPUCDRAFT_21435</name>
</gene>
<evidence type="ECO:0000259" key="12">
    <source>
        <dbReference type="PROSITE" id="PS50868"/>
    </source>
</evidence>
<dbReference type="GeneID" id="9687874"/>
<dbReference type="GO" id="GO:0032259">
    <property type="term" value="P:methylation"/>
    <property type="evidence" value="ECO:0007669"/>
    <property type="project" value="UniProtKB-KW"/>
</dbReference>
<dbReference type="InterPro" id="IPR013083">
    <property type="entry name" value="Znf_RING/FYVE/PHD"/>
</dbReference>
<dbReference type="SUPFAM" id="SSF57903">
    <property type="entry name" value="FYVE/PHD zinc finger"/>
    <property type="match status" value="2"/>
</dbReference>
<feature type="region of interest" description="Disordered" evidence="9">
    <location>
        <begin position="254"/>
        <end position="296"/>
    </location>
</feature>
<dbReference type="STRING" id="564608.C1N3U5"/>
<evidence type="ECO:0000256" key="3">
    <source>
        <dbReference type="ARBA" id="ARBA00022691"/>
    </source>
</evidence>
<dbReference type="PANTHER" id="PTHR13793:SF140">
    <property type="entry name" value="HISTONE-LYSINE N-METHYLTRANSFERASE ATX2"/>
    <property type="match status" value="1"/>
</dbReference>
<keyword evidence="2" id="KW-0808">Transferase</keyword>
<dbReference type="KEGG" id="mpp:MICPUCDRAFT_21435"/>
<reference evidence="14 15" key="1">
    <citation type="journal article" date="2009" name="Science">
        <title>Green evolution and dynamic adaptations revealed by genomes of the marine picoeukaryotes Micromonas.</title>
        <authorList>
            <person name="Worden A.Z."/>
            <person name="Lee J.H."/>
            <person name="Mock T."/>
            <person name="Rouze P."/>
            <person name="Simmons M.P."/>
            <person name="Aerts A.L."/>
            <person name="Allen A.E."/>
            <person name="Cuvelier M.L."/>
            <person name="Derelle E."/>
            <person name="Everett M.V."/>
            <person name="Foulon E."/>
            <person name="Grimwood J."/>
            <person name="Gundlach H."/>
            <person name="Henrissat B."/>
            <person name="Napoli C."/>
            <person name="McDonald S.M."/>
            <person name="Parker M.S."/>
            <person name="Rombauts S."/>
            <person name="Salamov A."/>
            <person name="Von Dassow P."/>
            <person name="Badger J.H."/>
            <person name="Coutinho P.M."/>
            <person name="Demir E."/>
            <person name="Dubchak I."/>
            <person name="Gentemann C."/>
            <person name="Eikrem W."/>
            <person name="Gready J.E."/>
            <person name="John U."/>
            <person name="Lanier W."/>
            <person name="Lindquist E.A."/>
            <person name="Lucas S."/>
            <person name="Mayer K.F."/>
            <person name="Moreau H."/>
            <person name="Not F."/>
            <person name="Otillar R."/>
            <person name="Panaud O."/>
            <person name="Pangilinan J."/>
            <person name="Paulsen I."/>
            <person name="Piegu B."/>
            <person name="Poliakov A."/>
            <person name="Robbens S."/>
            <person name="Schmutz J."/>
            <person name="Toulza E."/>
            <person name="Wyss T."/>
            <person name="Zelensky A."/>
            <person name="Zhou K."/>
            <person name="Armbrust E.V."/>
            <person name="Bhattacharya D."/>
            <person name="Goodenough U.W."/>
            <person name="Van de Peer Y."/>
            <person name="Grigoriev I.V."/>
        </authorList>
    </citation>
    <scope>NUCLEOTIDE SEQUENCE [LARGE SCALE GENOMIC DNA]</scope>
    <source>
        <strain evidence="14 15">CCMP1545</strain>
    </source>
</reference>